<feature type="domain" description="GST N-terminal" evidence="2">
    <location>
        <begin position="14"/>
        <end position="95"/>
    </location>
</feature>
<proteinExistence type="inferred from homology"/>
<dbReference type="GO" id="GO:0000266">
    <property type="term" value="P:mitochondrial fission"/>
    <property type="evidence" value="ECO:0007669"/>
    <property type="project" value="TreeGrafter"/>
</dbReference>
<sequence length="284" mass="32463">MADAVKNGLPEDSSKVVIYQYYSSYWSQMVRLACVEKGIPFTKVEIDLVKGENYNPDYLRINPACEVPALAHNGKIIDGSQPIIDYLDQISVHDKPQGQRQEEIEAFRRECCQLPMAEITVGVVLNPTLLEGAKVPEKTMENFSKRVNRRAVLEENIVKYPELADAYRAKLERVIATEVQVANVATIYDLLKNLERYLDNVDGLLRINAAENRGKDSYEWLFGKDFTNADIALAILLARLDLLGLAGRLWDVTDRIYLADYYRRLKERPSFRQECVPYISEDHA</sequence>
<dbReference type="Gene3D" id="1.20.1050.10">
    <property type="match status" value="1"/>
</dbReference>
<dbReference type="AlphaFoldDB" id="A0A1W0WPW6"/>
<comment type="similarity">
    <text evidence="1">Belongs to the GST superfamily.</text>
</comment>
<evidence type="ECO:0000256" key="1">
    <source>
        <dbReference type="ARBA" id="ARBA00007409"/>
    </source>
</evidence>
<dbReference type="EMBL" id="MTYJ01000063">
    <property type="protein sequence ID" value="OQV17248.1"/>
    <property type="molecule type" value="Genomic_DNA"/>
</dbReference>
<dbReference type="PROSITE" id="PS50405">
    <property type="entry name" value="GST_CTER"/>
    <property type="match status" value="1"/>
</dbReference>
<dbReference type="Pfam" id="PF13409">
    <property type="entry name" value="GST_N_2"/>
    <property type="match status" value="1"/>
</dbReference>
<dbReference type="GO" id="GO:0006626">
    <property type="term" value="P:protein targeting to mitochondrion"/>
    <property type="evidence" value="ECO:0007669"/>
    <property type="project" value="TreeGrafter"/>
</dbReference>
<dbReference type="PROSITE" id="PS50404">
    <property type="entry name" value="GST_NTER"/>
    <property type="match status" value="1"/>
</dbReference>
<dbReference type="PANTHER" id="PTHR44188:SF1">
    <property type="entry name" value="GDAP1, ISOFORM A"/>
    <property type="match status" value="1"/>
</dbReference>
<evidence type="ECO:0000313" key="4">
    <source>
        <dbReference type="EMBL" id="OQV17248.1"/>
    </source>
</evidence>
<name>A0A1W0WPW6_HYPEX</name>
<dbReference type="InterPro" id="IPR036282">
    <property type="entry name" value="Glutathione-S-Trfase_C_sf"/>
</dbReference>
<dbReference type="SUPFAM" id="SSF47616">
    <property type="entry name" value="GST C-terminal domain-like"/>
    <property type="match status" value="1"/>
</dbReference>
<dbReference type="InterPro" id="IPR036249">
    <property type="entry name" value="Thioredoxin-like_sf"/>
</dbReference>
<gene>
    <name evidence="4" type="ORF">BV898_08645</name>
</gene>
<reference evidence="5" key="1">
    <citation type="submission" date="2017-01" db="EMBL/GenBank/DDBJ databases">
        <title>Comparative genomics of anhydrobiosis in the tardigrade Hypsibius dujardini.</title>
        <authorList>
            <person name="Yoshida Y."/>
            <person name="Koutsovoulos G."/>
            <person name="Laetsch D."/>
            <person name="Stevens L."/>
            <person name="Kumar S."/>
            <person name="Horikawa D."/>
            <person name="Ishino K."/>
            <person name="Komine S."/>
            <person name="Tomita M."/>
            <person name="Blaxter M."/>
            <person name="Arakawa K."/>
        </authorList>
    </citation>
    <scope>NUCLEOTIDE SEQUENCE [LARGE SCALE GENOMIC DNA]</scope>
    <source>
        <strain evidence="5">Z151</strain>
    </source>
</reference>
<organism evidence="4 5">
    <name type="scientific">Hypsibius exemplaris</name>
    <name type="common">Freshwater tardigrade</name>
    <dbReference type="NCBI Taxonomy" id="2072580"/>
    <lineage>
        <taxon>Eukaryota</taxon>
        <taxon>Metazoa</taxon>
        <taxon>Ecdysozoa</taxon>
        <taxon>Tardigrada</taxon>
        <taxon>Eutardigrada</taxon>
        <taxon>Parachela</taxon>
        <taxon>Hypsibioidea</taxon>
        <taxon>Hypsibiidae</taxon>
        <taxon>Hypsibius</taxon>
    </lineage>
</organism>
<dbReference type="Proteomes" id="UP000192578">
    <property type="component" value="Unassembled WGS sequence"/>
</dbReference>
<protein>
    <submittedName>
        <fullName evidence="4">Ganglioside-induced differentiation-associated protein 1</fullName>
    </submittedName>
</protein>
<dbReference type="InterPro" id="IPR004045">
    <property type="entry name" value="Glutathione_S-Trfase_N"/>
</dbReference>
<feature type="domain" description="GST C-terminal" evidence="3">
    <location>
        <begin position="141"/>
        <end position="284"/>
    </location>
</feature>
<dbReference type="GO" id="GO:0005741">
    <property type="term" value="C:mitochondrial outer membrane"/>
    <property type="evidence" value="ECO:0007669"/>
    <property type="project" value="TreeGrafter"/>
</dbReference>
<dbReference type="SUPFAM" id="SSF52833">
    <property type="entry name" value="Thioredoxin-like"/>
    <property type="match status" value="1"/>
</dbReference>
<dbReference type="Pfam" id="PF13410">
    <property type="entry name" value="GST_C_2"/>
    <property type="match status" value="1"/>
</dbReference>
<dbReference type="GO" id="GO:0008053">
    <property type="term" value="P:mitochondrial fusion"/>
    <property type="evidence" value="ECO:0007669"/>
    <property type="project" value="TreeGrafter"/>
</dbReference>
<evidence type="ECO:0000259" key="2">
    <source>
        <dbReference type="PROSITE" id="PS50404"/>
    </source>
</evidence>
<keyword evidence="5" id="KW-1185">Reference proteome</keyword>
<accession>A0A1W0WPW6</accession>
<comment type="caution">
    <text evidence="4">The sequence shown here is derived from an EMBL/GenBank/DDBJ whole genome shotgun (WGS) entry which is preliminary data.</text>
</comment>
<evidence type="ECO:0000259" key="3">
    <source>
        <dbReference type="PROSITE" id="PS50405"/>
    </source>
</evidence>
<dbReference type="Gene3D" id="3.40.30.10">
    <property type="entry name" value="Glutaredoxin"/>
    <property type="match status" value="1"/>
</dbReference>
<dbReference type="OrthoDB" id="249703at2759"/>
<dbReference type="InterPro" id="IPR010987">
    <property type="entry name" value="Glutathione-S-Trfase_C-like"/>
</dbReference>
<evidence type="ECO:0000313" key="5">
    <source>
        <dbReference type="Proteomes" id="UP000192578"/>
    </source>
</evidence>
<dbReference type="PANTHER" id="PTHR44188">
    <property type="entry name" value="GDAP1, ISOFORM A"/>
    <property type="match status" value="1"/>
</dbReference>